<name>A0A7L6B806_9ACTN</name>
<keyword evidence="2" id="KW-1185">Reference proteome</keyword>
<organism evidence="1 2">
    <name type="scientific">Micromonospora robiginosa</name>
    <dbReference type="NCBI Taxonomy" id="2749844"/>
    <lineage>
        <taxon>Bacteria</taxon>
        <taxon>Bacillati</taxon>
        <taxon>Actinomycetota</taxon>
        <taxon>Actinomycetes</taxon>
        <taxon>Micromonosporales</taxon>
        <taxon>Micromonosporaceae</taxon>
        <taxon>Micromonospora</taxon>
    </lineage>
</organism>
<sequence>MGVPTQAPGLVSESLSAAATNGFLGWSPEADRSQYTVRGGADGSAATAYADSTAYAVGKTVTYGGKTYVVRTAVGSGNTTKPDVNSAFVLADNRKGPAEIQAATVRRPQFYR</sequence>
<reference evidence="2" key="1">
    <citation type="submission" date="2020-07" db="EMBL/GenBank/DDBJ databases">
        <title>A new Micromonospora strain with potent antibiotic activity isolated from the microbiome of a mid-Atlantic deep-sea sponge.</title>
        <authorList>
            <person name="Back C.R."/>
            <person name="Stennett H.L."/>
            <person name="Williams S.E."/>
            <person name="Wang L."/>
            <person name="Ojeda Gomez J."/>
            <person name="Abdulle O.M."/>
            <person name="Duffy T."/>
            <person name="Hendry K.R."/>
            <person name="Powell D."/>
            <person name="Stach J.E."/>
            <person name="Essex-Lopresti A.E."/>
            <person name="Willis C.L."/>
            <person name="Curnow P."/>
            <person name="Race P.R."/>
        </authorList>
    </citation>
    <scope>NUCLEOTIDE SEQUENCE [LARGE SCALE GENOMIC DNA]</scope>
    <source>
        <strain evidence="2">28ISP2-46</strain>
    </source>
</reference>
<dbReference type="KEGG" id="mfeu:H1D33_03575"/>
<dbReference type="EMBL" id="CP059322">
    <property type="protein sequence ID" value="QLQ37985.1"/>
    <property type="molecule type" value="Genomic_DNA"/>
</dbReference>
<dbReference type="Proteomes" id="UP000510844">
    <property type="component" value="Chromosome"/>
</dbReference>
<proteinExistence type="predicted"/>
<evidence type="ECO:0000313" key="2">
    <source>
        <dbReference type="Proteomes" id="UP000510844"/>
    </source>
</evidence>
<accession>A0A7L6B806</accession>
<dbReference type="Gene3D" id="2.10.10.90">
    <property type="match status" value="1"/>
</dbReference>
<dbReference type="RefSeq" id="WP_181570430.1">
    <property type="nucleotide sequence ID" value="NZ_CP059322.2"/>
</dbReference>
<evidence type="ECO:0000313" key="1">
    <source>
        <dbReference type="EMBL" id="QLQ37985.1"/>
    </source>
</evidence>
<dbReference type="AlphaFoldDB" id="A0A7L6B806"/>
<protein>
    <submittedName>
        <fullName evidence="1">Uncharacterized protein</fullName>
    </submittedName>
</protein>
<reference evidence="1 2" key="2">
    <citation type="journal article" date="2021" name="Mar. Drugs">
        <title>A New Micromonospora Strain with Antibiotic Activity Isolated from the Microbiome of a Mid-Atlantic Deep-Sea Sponge.</title>
        <authorList>
            <person name="Back C.R."/>
            <person name="Stennett H.L."/>
            <person name="Williams S.E."/>
            <person name="Wang L."/>
            <person name="Ojeda Gomez J."/>
            <person name="Abdulle O.M."/>
            <person name="Duffy T."/>
            <person name="Neal C."/>
            <person name="Mantell J."/>
            <person name="Jepson M.A."/>
            <person name="Hendry K.R."/>
            <person name="Powell D."/>
            <person name="Stach J.E.M."/>
            <person name="Essex-Lopresti A.E."/>
            <person name="Willis C.L."/>
            <person name="Curnow P."/>
            <person name="Race P.R."/>
        </authorList>
    </citation>
    <scope>NUCLEOTIDE SEQUENCE [LARGE SCALE GENOMIC DNA]</scope>
    <source>
        <strain evidence="1 2">28ISP2-46</strain>
    </source>
</reference>
<gene>
    <name evidence="1" type="ORF">H1D33_03575</name>
</gene>